<evidence type="ECO:0000256" key="1">
    <source>
        <dbReference type="SAM" id="Phobius"/>
    </source>
</evidence>
<organism evidence="2 3">
    <name type="scientific">Collinsella ihumii</name>
    <dbReference type="NCBI Taxonomy" id="1720204"/>
    <lineage>
        <taxon>Bacteria</taxon>
        <taxon>Bacillati</taxon>
        <taxon>Actinomycetota</taxon>
        <taxon>Coriobacteriia</taxon>
        <taxon>Coriobacteriales</taxon>
        <taxon>Coriobacteriaceae</taxon>
        <taxon>Collinsella</taxon>
    </lineage>
</organism>
<name>A0A921IS70_9ACTN</name>
<comment type="caution">
    <text evidence="2">The sequence shown here is derived from an EMBL/GenBank/DDBJ whole genome shotgun (WGS) entry which is preliminary data.</text>
</comment>
<accession>A0A921IS70</accession>
<gene>
    <name evidence="2" type="ORF">K8U80_05535</name>
</gene>
<keyword evidence="1" id="KW-1133">Transmembrane helix</keyword>
<evidence type="ECO:0000313" key="3">
    <source>
        <dbReference type="Proteomes" id="UP000746751"/>
    </source>
</evidence>
<dbReference type="Proteomes" id="UP000746751">
    <property type="component" value="Unassembled WGS sequence"/>
</dbReference>
<sequence>MDKLVVYNDMRRLFAISLSYVVIAVCIVALGFTQGGGNIVWPIISVAVAVCFIAGVVFNVRKMSDRGPLFEYTEDGVTDFTKPDDIIVLPWEQVLSVNLKAASNNDLMLEVMGYKTADQFDEVTPEMQAQMDANQSDRVYFVLQLSGLWVRRSRMKEAYDWICEHIAPAHPDIAFSKFEDPLSHLGKKSDQ</sequence>
<keyword evidence="1" id="KW-0812">Transmembrane</keyword>
<dbReference type="AlphaFoldDB" id="A0A921IS70"/>
<keyword evidence="1" id="KW-0472">Membrane</keyword>
<reference evidence="2" key="1">
    <citation type="journal article" date="2021" name="PeerJ">
        <title>Extensive microbial diversity within the chicken gut microbiome revealed by metagenomics and culture.</title>
        <authorList>
            <person name="Gilroy R."/>
            <person name="Ravi A."/>
            <person name="Getino M."/>
            <person name="Pursley I."/>
            <person name="Horton D.L."/>
            <person name="Alikhan N.F."/>
            <person name="Baker D."/>
            <person name="Gharbi K."/>
            <person name="Hall N."/>
            <person name="Watson M."/>
            <person name="Adriaenssens E.M."/>
            <person name="Foster-Nyarko E."/>
            <person name="Jarju S."/>
            <person name="Secka A."/>
            <person name="Antonio M."/>
            <person name="Oren A."/>
            <person name="Chaudhuri R.R."/>
            <person name="La Ragione R."/>
            <person name="Hildebrand F."/>
            <person name="Pallen M.J."/>
        </authorList>
    </citation>
    <scope>NUCLEOTIDE SEQUENCE</scope>
    <source>
        <strain evidence="2">ChiGjej2B2-7701</strain>
    </source>
</reference>
<evidence type="ECO:0000313" key="2">
    <source>
        <dbReference type="EMBL" id="HJG30840.1"/>
    </source>
</evidence>
<reference evidence="2" key="2">
    <citation type="submission" date="2021-09" db="EMBL/GenBank/DDBJ databases">
        <authorList>
            <person name="Gilroy R."/>
        </authorList>
    </citation>
    <scope>NUCLEOTIDE SEQUENCE</scope>
    <source>
        <strain evidence="2">ChiGjej2B2-7701</strain>
    </source>
</reference>
<dbReference type="EMBL" id="DYVF01000039">
    <property type="protein sequence ID" value="HJG30840.1"/>
    <property type="molecule type" value="Genomic_DNA"/>
</dbReference>
<feature type="transmembrane region" description="Helical" evidence="1">
    <location>
        <begin position="39"/>
        <end position="60"/>
    </location>
</feature>
<protein>
    <submittedName>
        <fullName evidence="2">Uncharacterized protein</fullName>
    </submittedName>
</protein>
<proteinExistence type="predicted"/>
<feature type="transmembrane region" description="Helical" evidence="1">
    <location>
        <begin position="12"/>
        <end position="33"/>
    </location>
</feature>